<dbReference type="SMART" id="SM00762">
    <property type="entry name" value="Cog4"/>
    <property type="match status" value="1"/>
</dbReference>
<protein>
    <recommendedName>
        <fullName evidence="3">Conserved oligomeric Golgi complex subunit 4</fullName>
    </recommendedName>
    <alternativeName>
        <fullName evidence="8">Component of oligomeric Golgi complex 4</fullName>
    </alternativeName>
</protein>
<evidence type="ECO:0000256" key="2">
    <source>
        <dbReference type="ARBA" id="ARBA00009215"/>
    </source>
</evidence>
<evidence type="ECO:0000313" key="10">
    <source>
        <dbReference type="EMBL" id="CAD8678153.1"/>
    </source>
</evidence>
<dbReference type="Gene3D" id="1.10.287.1060">
    <property type="entry name" value="ESAT-6-like"/>
    <property type="match status" value="1"/>
</dbReference>
<sequence>MTMEAKIRSLEDAKQLTDVGAINRLLQETITRERSISSELESMLVQRQVVEGRLVDVHLSSEVLELVRADSEQMTSSITTTCNLAERVSSKVRELDLAQTRVTDTIARITTIVERSNCVDGLKSAMDGEDYEQAAKYIETFLQLDATYLEDHVSTDTMEGAQAESHRKMLREAKEKLEEVVRTRFKEAADKRDHKSAVRFARLYSPLGLAEEGLLNFCGYIRSLVAMRAKEDYQALSKVLERPTTLEEQEEADFCGALTNVFQDIATALEQNEELLTTAFGPKAMVRAALEMHKECDTHGSLVIKRFAEFRNLKRLAHDIGRKGSSSNVELPDPRAVESYLEELLMICQRSEEYSNFLLDKMKDEADQAVSSPVNLVNSFKTGTFNLAVQELIGYYITMEEYYMNENVLKAVAIDEMAPGQLTSSMVDDVFYILQKCARRTLGASSVQCVCAGLNNVNNILGAQYMQALASRLRGGPGRLVQGLAVPSPLPGAATPVKTPGLEHAVAVNGCDISAEYVVKLRRELEGYVGDVFSAPHERERIKACLADLSETSAAFRQMSNTALEQLAQSLGPRLKPTLDAFQQASYELSEQEYAANELEDSWAQALVQIVETIVVQGLEPLLTAANYDVLVQQVVDAVVMRLEALVLQKRFNQLGGLQLEREMRQLVQQFAAVTSRSVRDKCARLTQMATILNLEAVGEMLDYWGDNAPGMTWRLTPAEVRRVLALRVEFKAEQISALLL</sequence>
<dbReference type="GO" id="GO:0015031">
    <property type="term" value="P:protein transport"/>
    <property type="evidence" value="ECO:0007669"/>
    <property type="project" value="UniProtKB-KW"/>
</dbReference>
<dbReference type="EMBL" id="HBFA01027471">
    <property type="protein sequence ID" value="CAD8678153.1"/>
    <property type="molecule type" value="Transcribed_RNA"/>
</dbReference>
<keyword evidence="5" id="KW-0653">Protein transport</keyword>
<accession>A0A7S0WQB3</accession>
<dbReference type="InterPro" id="IPR048680">
    <property type="entry name" value="COG4_N"/>
</dbReference>
<dbReference type="Gene3D" id="1.20.58.1970">
    <property type="match status" value="1"/>
</dbReference>
<comment type="similarity">
    <text evidence="2">Belongs to the COG4 family.</text>
</comment>
<evidence type="ECO:0000256" key="4">
    <source>
        <dbReference type="ARBA" id="ARBA00022448"/>
    </source>
</evidence>
<organism evidence="10">
    <name type="scientific">Pyramimonas obovata</name>
    <dbReference type="NCBI Taxonomy" id="1411642"/>
    <lineage>
        <taxon>Eukaryota</taxon>
        <taxon>Viridiplantae</taxon>
        <taxon>Chlorophyta</taxon>
        <taxon>Pyramimonadophyceae</taxon>
        <taxon>Pyramimonadales</taxon>
        <taxon>Pyramimonadaceae</taxon>
        <taxon>Pyramimonas</taxon>
        <taxon>Pyramimonas incertae sedis</taxon>
    </lineage>
</organism>
<keyword evidence="6" id="KW-0333">Golgi apparatus</keyword>
<evidence type="ECO:0000256" key="6">
    <source>
        <dbReference type="ARBA" id="ARBA00023034"/>
    </source>
</evidence>
<keyword evidence="4" id="KW-0813">Transport</keyword>
<dbReference type="InterPro" id="IPR048684">
    <property type="entry name" value="COG4_C"/>
</dbReference>
<gene>
    <name evidence="10" type="ORF">POBO1169_LOCUS13935</name>
</gene>
<dbReference type="Pfam" id="PF08318">
    <property type="entry name" value="COG4_m"/>
    <property type="match status" value="1"/>
</dbReference>
<evidence type="ECO:0000256" key="5">
    <source>
        <dbReference type="ARBA" id="ARBA00022927"/>
    </source>
</evidence>
<keyword evidence="7" id="KW-0472">Membrane</keyword>
<evidence type="ECO:0000256" key="1">
    <source>
        <dbReference type="ARBA" id="ARBA00004395"/>
    </source>
</evidence>
<evidence type="ECO:0000256" key="8">
    <source>
        <dbReference type="ARBA" id="ARBA00031340"/>
    </source>
</evidence>
<dbReference type="Pfam" id="PF20662">
    <property type="entry name" value="COG4_C"/>
    <property type="match status" value="1"/>
</dbReference>
<proteinExistence type="inferred from homology"/>
<evidence type="ECO:0000256" key="7">
    <source>
        <dbReference type="ARBA" id="ARBA00023136"/>
    </source>
</evidence>
<dbReference type="GO" id="GO:0000139">
    <property type="term" value="C:Golgi membrane"/>
    <property type="evidence" value="ECO:0007669"/>
    <property type="project" value="UniProtKB-SubCell"/>
</dbReference>
<dbReference type="PANTHER" id="PTHR24016:SF0">
    <property type="entry name" value="CONSERVED OLIGOMERIC GOLGI COMPLEX SUBUNIT 4"/>
    <property type="match status" value="1"/>
</dbReference>
<dbReference type="Pfam" id="PF20663">
    <property type="entry name" value="COG4_N"/>
    <property type="match status" value="1"/>
</dbReference>
<dbReference type="PANTHER" id="PTHR24016">
    <property type="entry name" value="CONSERVED OLIGOMERIC GOLGI COMPLEX SUBUNIT 4"/>
    <property type="match status" value="1"/>
</dbReference>
<evidence type="ECO:0000259" key="9">
    <source>
        <dbReference type="SMART" id="SM00762"/>
    </source>
</evidence>
<dbReference type="InterPro" id="IPR013167">
    <property type="entry name" value="COG4_M"/>
</dbReference>
<name>A0A7S0WQB3_9CHLO</name>
<dbReference type="AlphaFoldDB" id="A0A7S0WQB3"/>
<dbReference type="InterPro" id="IPR048682">
    <property type="entry name" value="COG4"/>
</dbReference>
<feature type="domain" description="COG4 transport protein middle alpha-helical bundle" evidence="9">
    <location>
        <begin position="170"/>
        <end position="474"/>
    </location>
</feature>
<evidence type="ECO:0000256" key="3">
    <source>
        <dbReference type="ARBA" id="ARBA00020975"/>
    </source>
</evidence>
<reference evidence="10" key="1">
    <citation type="submission" date="2021-01" db="EMBL/GenBank/DDBJ databases">
        <authorList>
            <person name="Corre E."/>
            <person name="Pelletier E."/>
            <person name="Niang G."/>
            <person name="Scheremetjew M."/>
            <person name="Finn R."/>
            <person name="Kale V."/>
            <person name="Holt S."/>
            <person name="Cochrane G."/>
            <person name="Meng A."/>
            <person name="Brown T."/>
            <person name="Cohen L."/>
        </authorList>
    </citation>
    <scope>NUCLEOTIDE SEQUENCE</scope>
    <source>
        <strain evidence="10">CCMP722</strain>
    </source>
</reference>
<comment type="subcellular location">
    <subcellularLocation>
        <location evidence="1">Golgi apparatus membrane</location>
        <topology evidence="1">Peripheral membrane protein</topology>
    </subcellularLocation>
</comment>